<dbReference type="GO" id="GO:0012505">
    <property type="term" value="C:endomembrane system"/>
    <property type="evidence" value="ECO:0007669"/>
    <property type="project" value="UniProtKB-SubCell"/>
</dbReference>
<keyword evidence="2" id="KW-0547">Nucleotide-binding</keyword>
<proteinExistence type="predicted"/>
<dbReference type="InterPro" id="IPR005225">
    <property type="entry name" value="Small_GTP-bd"/>
</dbReference>
<dbReference type="AlphaFoldDB" id="A0A6B2LL89"/>
<keyword evidence="4" id="KW-0472">Membrane</keyword>
<dbReference type="CDD" id="cd00154">
    <property type="entry name" value="Rab"/>
    <property type="match status" value="1"/>
</dbReference>
<evidence type="ECO:0000256" key="4">
    <source>
        <dbReference type="ARBA" id="ARBA00023136"/>
    </source>
</evidence>
<dbReference type="SMART" id="SM00174">
    <property type="entry name" value="RHO"/>
    <property type="match status" value="1"/>
</dbReference>
<name>A0A6B2LL89_9EUKA</name>
<keyword evidence="3" id="KW-0342">GTP-binding</keyword>
<dbReference type="GO" id="GO:0005525">
    <property type="term" value="F:GTP binding"/>
    <property type="evidence" value="ECO:0007669"/>
    <property type="project" value="UniProtKB-KW"/>
</dbReference>
<dbReference type="InterPro" id="IPR027417">
    <property type="entry name" value="P-loop_NTPase"/>
</dbReference>
<comment type="subcellular location">
    <subcellularLocation>
        <location evidence="1">Endomembrane system</location>
    </subcellularLocation>
</comment>
<dbReference type="SMART" id="SM00173">
    <property type="entry name" value="RAS"/>
    <property type="match status" value="1"/>
</dbReference>
<dbReference type="PROSITE" id="PS51421">
    <property type="entry name" value="RAS"/>
    <property type="match status" value="1"/>
</dbReference>
<dbReference type="InterPro" id="IPR001806">
    <property type="entry name" value="Small_GTPase"/>
</dbReference>
<organism evidence="6">
    <name type="scientific">Arcella intermedia</name>
    <dbReference type="NCBI Taxonomy" id="1963864"/>
    <lineage>
        <taxon>Eukaryota</taxon>
        <taxon>Amoebozoa</taxon>
        <taxon>Tubulinea</taxon>
        <taxon>Elardia</taxon>
        <taxon>Arcellinida</taxon>
        <taxon>Sphaerothecina</taxon>
        <taxon>Arcellidae</taxon>
        <taxon>Arcella</taxon>
    </lineage>
</organism>
<dbReference type="Gene3D" id="3.40.50.300">
    <property type="entry name" value="P-loop containing nucleotide triphosphate hydrolases"/>
    <property type="match status" value="1"/>
</dbReference>
<evidence type="ECO:0000256" key="1">
    <source>
        <dbReference type="ARBA" id="ARBA00004308"/>
    </source>
</evidence>
<dbReference type="Pfam" id="PF00071">
    <property type="entry name" value="Ras"/>
    <property type="match status" value="1"/>
</dbReference>
<dbReference type="EMBL" id="GIBP01008950">
    <property type="protein sequence ID" value="NDV37919.1"/>
    <property type="molecule type" value="Transcribed_RNA"/>
</dbReference>
<dbReference type="InterPro" id="IPR050227">
    <property type="entry name" value="Rab"/>
</dbReference>
<dbReference type="SMART" id="SM00176">
    <property type="entry name" value="RAN"/>
    <property type="match status" value="1"/>
</dbReference>
<evidence type="ECO:0000256" key="5">
    <source>
        <dbReference type="ARBA" id="ARBA00023288"/>
    </source>
</evidence>
<keyword evidence="5" id="KW-0449">Lipoprotein</keyword>
<dbReference type="PROSITE" id="PS51417">
    <property type="entry name" value="ARF"/>
    <property type="match status" value="1"/>
</dbReference>
<dbReference type="SUPFAM" id="SSF52540">
    <property type="entry name" value="P-loop containing nucleoside triphosphate hydrolases"/>
    <property type="match status" value="1"/>
</dbReference>
<accession>A0A6B2LL89</accession>
<dbReference type="PROSITE" id="PS51419">
    <property type="entry name" value="RAB"/>
    <property type="match status" value="1"/>
</dbReference>
<evidence type="ECO:0000313" key="6">
    <source>
        <dbReference type="EMBL" id="NDV37919.1"/>
    </source>
</evidence>
<dbReference type="GO" id="GO:0003924">
    <property type="term" value="F:GTPase activity"/>
    <property type="evidence" value="ECO:0007669"/>
    <property type="project" value="InterPro"/>
</dbReference>
<sequence length="171" mass="19467">MLFKVLMIGDSGVGKTCLMMRFCEDSFADQHISTIGVDFKIRKLTVESGEKCKLQIWDTAGQERFRTITSSYYRGAHGVIITYDVTNKSSFDGIQKWFSEVERYSNQNVKVLLLGNKIDCETERQVTLEEVQQWAKDKSVAVREVSAKTSQNVEDSFLFLVKEILTTVNAT</sequence>
<dbReference type="FunFam" id="3.40.50.300:FF:000586">
    <property type="entry name" value="Rab family GTPase"/>
    <property type="match status" value="1"/>
</dbReference>
<evidence type="ECO:0000256" key="2">
    <source>
        <dbReference type="ARBA" id="ARBA00022741"/>
    </source>
</evidence>
<dbReference type="PRINTS" id="PR00449">
    <property type="entry name" value="RASTRNSFRMNG"/>
</dbReference>
<reference evidence="6" key="1">
    <citation type="journal article" date="2020" name="J. Eukaryot. Microbiol.">
        <title>De novo Sequencing, Assembly and Annotation of the Transcriptome for the Free-Living Testate Amoeba Arcella intermedia.</title>
        <authorList>
            <person name="Ribeiro G.M."/>
            <person name="Porfirio-Sousa A.L."/>
            <person name="Maurer-Alcala X.X."/>
            <person name="Katz L.A."/>
            <person name="Lahr D.J.G."/>
        </authorList>
    </citation>
    <scope>NUCLEOTIDE SEQUENCE</scope>
</reference>
<evidence type="ECO:0000256" key="3">
    <source>
        <dbReference type="ARBA" id="ARBA00023134"/>
    </source>
</evidence>
<dbReference type="NCBIfam" id="TIGR00231">
    <property type="entry name" value="small_GTP"/>
    <property type="match status" value="1"/>
</dbReference>
<protein>
    <submittedName>
        <fullName evidence="6">Uncharacterized protein</fullName>
    </submittedName>
</protein>
<dbReference type="SMART" id="SM00175">
    <property type="entry name" value="RAB"/>
    <property type="match status" value="1"/>
</dbReference>
<dbReference type="PANTHER" id="PTHR47977">
    <property type="entry name" value="RAS-RELATED PROTEIN RAB"/>
    <property type="match status" value="1"/>
</dbReference>
<dbReference type="PROSITE" id="PS51420">
    <property type="entry name" value="RHO"/>
    <property type="match status" value="1"/>
</dbReference>